<dbReference type="EMBL" id="CP111016">
    <property type="protein sequence ID" value="WAR06266.1"/>
    <property type="molecule type" value="Genomic_DNA"/>
</dbReference>
<name>A0ABY7EGI8_MYAAR</name>
<feature type="compositionally biased region" description="Polar residues" evidence="1">
    <location>
        <begin position="1"/>
        <end position="11"/>
    </location>
</feature>
<evidence type="ECO:0000256" key="1">
    <source>
        <dbReference type="SAM" id="MobiDB-lite"/>
    </source>
</evidence>
<keyword evidence="3" id="KW-1185">Reference proteome</keyword>
<accession>A0ABY7EGI8</accession>
<sequence length="71" mass="7870">MTASLVWSENGSRTSSSITNSDSSLINETSASVSLSLNRAEQWFTTLITLELPLFCVNELVSQQLRLCFKL</sequence>
<feature type="compositionally biased region" description="Low complexity" evidence="1">
    <location>
        <begin position="12"/>
        <end position="26"/>
    </location>
</feature>
<evidence type="ECO:0000313" key="2">
    <source>
        <dbReference type="EMBL" id="WAR06266.1"/>
    </source>
</evidence>
<organism evidence="2 3">
    <name type="scientific">Mya arenaria</name>
    <name type="common">Soft-shell clam</name>
    <dbReference type="NCBI Taxonomy" id="6604"/>
    <lineage>
        <taxon>Eukaryota</taxon>
        <taxon>Metazoa</taxon>
        <taxon>Spiralia</taxon>
        <taxon>Lophotrochozoa</taxon>
        <taxon>Mollusca</taxon>
        <taxon>Bivalvia</taxon>
        <taxon>Autobranchia</taxon>
        <taxon>Heteroconchia</taxon>
        <taxon>Euheterodonta</taxon>
        <taxon>Imparidentia</taxon>
        <taxon>Neoheterodontei</taxon>
        <taxon>Myida</taxon>
        <taxon>Myoidea</taxon>
        <taxon>Myidae</taxon>
        <taxon>Mya</taxon>
    </lineage>
</organism>
<evidence type="ECO:0000313" key="3">
    <source>
        <dbReference type="Proteomes" id="UP001164746"/>
    </source>
</evidence>
<dbReference type="Proteomes" id="UP001164746">
    <property type="component" value="Chromosome 5"/>
</dbReference>
<proteinExistence type="predicted"/>
<feature type="region of interest" description="Disordered" evidence="1">
    <location>
        <begin position="1"/>
        <end position="26"/>
    </location>
</feature>
<protein>
    <submittedName>
        <fullName evidence="2">Uncharacterized protein</fullName>
    </submittedName>
</protein>
<gene>
    <name evidence="2" type="ORF">MAR_021635</name>
</gene>
<reference evidence="2" key="1">
    <citation type="submission" date="2022-11" db="EMBL/GenBank/DDBJ databases">
        <title>Centuries of genome instability and evolution in soft-shell clam transmissible cancer (bioRxiv).</title>
        <authorList>
            <person name="Hart S.F.M."/>
            <person name="Yonemitsu M.A."/>
            <person name="Giersch R.M."/>
            <person name="Beal B.F."/>
            <person name="Arriagada G."/>
            <person name="Davis B.W."/>
            <person name="Ostrander E.A."/>
            <person name="Goff S.P."/>
            <person name="Metzger M.J."/>
        </authorList>
    </citation>
    <scope>NUCLEOTIDE SEQUENCE</scope>
    <source>
        <strain evidence="2">MELC-2E11</strain>
        <tissue evidence="2">Siphon/mantle</tissue>
    </source>
</reference>